<keyword evidence="2" id="KW-0456">Lyase</keyword>
<reference evidence="3 4" key="1">
    <citation type="submission" date="2016-07" db="EMBL/GenBank/DDBJ databases">
        <title>Pervasive Adenine N6-methylation of Active Genes in Fungi.</title>
        <authorList>
            <consortium name="DOE Joint Genome Institute"/>
            <person name="Mondo S.J."/>
            <person name="Dannebaum R.O."/>
            <person name="Kuo R.C."/>
            <person name="Labutti K."/>
            <person name="Haridas S."/>
            <person name="Kuo A."/>
            <person name="Salamov A."/>
            <person name="Ahrendt S.R."/>
            <person name="Lipzen A."/>
            <person name="Sullivan W."/>
            <person name="Andreopoulos W.B."/>
            <person name="Clum A."/>
            <person name="Lindquist E."/>
            <person name="Daum C."/>
            <person name="Ramamoorthy G.K."/>
            <person name="Gryganskyi A."/>
            <person name="Culley D."/>
            <person name="Magnuson J.K."/>
            <person name="James T.Y."/>
            <person name="O'Malley M.A."/>
            <person name="Stajich J.E."/>
            <person name="Spatafora J.W."/>
            <person name="Visel A."/>
            <person name="Grigoriev I.V."/>
        </authorList>
    </citation>
    <scope>NUCLEOTIDE SEQUENCE [LARGE SCALE GENOMIC DNA]</scope>
    <source>
        <strain evidence="3 4">ATCC 12442</strain>
    </source>
</reference>
<dbReference type="InterPro" id="IPR013024">
    <property type="entry name" value="GGCT-like"/>
</dbReference>
<comment type="caution">
    <text evidence="3">The sequence shown here is derived from an EMBL/GenBank/DDBJ whole genome shotgun (WGS) entry which is preliminary data.</text>
</comment>
<dbReference type="AlphaFoldDB" id="A0A1Y1WGU2"/>
<dbReference type="CDD" id="cd06661">
    <property type="entry name" value="GGCT_like"/>
    <property type="match status" value="1"/>
</dbReference>
<evidence type="ECO:0000313" key="3">
    <source>
        <dbReference type="EMBL" id="ORX72692.1"/>
    </source>
</evidence>
<sequence length="231" mass="25625">MTVPLVAKQLTGDAVAAVAAITTSKPTMALGTPWENNKPLWVFGYGSIIHKVDFPVEASVFGFIRGRKRAFLQDSHDHRGTEENPGRVCTLIPVAEWNRMFRQSVDPHSSVCWGVAYKVQSGKEAEVKKHLDYREKDGYTIDFVDVFEEEGMPPVLGNVMVYVGVSDNPSFAGASSMEETAAIIAKAEGPSGTNREYLFRLCNALRERRDDALDPYLRELEERVKELAAAS</sequence>
<evidence type="ECO:0000313" key="4">
    <source>
        <dbReference type="Proteomes" id="UP000193922"/>
    </source>
</evidence>
<dbReference type="EMBL" id="MCFD01000002">
    <property type="protein sequence ID" value="ORX72692.1"/>
    <property type="molecule type" value="Genomic_DNA"/>
</dbReference>
<dbReference type="InterPro" id="IPR006840">
    <property type="entry name" value="ChaC"/>
</dbReference>
<dbReference type="Proteomes" id="UP000193922">
    <property type="component" value="Unassembled WGS sequence"/>
</dbReference>
<organism evidence="3 4">
    <name type="scientific">Linderina pennispora</name>
    <dbReference type="NCBI Taxonomy" id="61395"/>
    <lineage>
        <taxon>Eukaryota</taxon>
        <taxon>Fungi</taxon>
        <taxon>Fungi incertae sedis</taxon>
        <taxon>Zoopagomycota</taxon>
        <taxon>Kickxellomycotina</taxon>
        <taxon>Kickxellomycetes</taxon>
        <taxon>Kickxellales</taxon>
        <taxon>Kickxellaceae</taxon>
        <taxon>Linderina</taxon>
    </lineage>
</organism>
<dbReference type="GO" id="GO:0005737">
    <property type="term" value="C:cytoplasm"/>
    <property type="evidence" value="ECO:0007669"/>
    <property type="project" value="TreeGrafter"/>
</dbReference>
<protein>
    <recommendedName>
        <fullName evidence="1">glutathione-specific gamma-glutamylcyclotransferase</fullName>
        <ecNumber evidence="1">4.3.2.7</ecNumber>
    </recommendedName>
</protein>
<proteinExistence type="predicted"/>
<dbReference type="PANTHER" id="PTHR12192">
    <property type="entry name" value="CATION TRANSPORT PROTEIN CHAC-RELATED"/>
    <property type="match status" value="1"/>
</dbReference>
<name>A0A1Y1WGU2_9FUNG</name>
<dbReference type="OrthoDB" id="1933483at2759"/>
<evidence type="ECO:0000256" key="2">
    <source>
        <dbReference type="ARBA" id="ARBA00023239"/>
    </source>
</evidence>
<dbReference type="Pfam" id="PF04752">
    <property type="entry name" value="ChaC"/>
    <property type="match status" value="1"/>
</dbReference>
<gene>
    <name evidence="3" type="ORF">DL89DRAFT_264896</name>
</gene>
<accession>A0A1Y1WGU2</accession>
<dbReference type="PANTHER" id="PTHR12192:SF2">
    <property type="entry name" value="GLUTATHIONE-SPECIFIC GAMMA-GLUTAMYLCYCLOTRANSFERASE 2"/>
    <property type="match status" value="1"/>
</dbReference>
<dbReference type="RefSeq" id="XP_040746032.1">
    <property type="nucleotide sequence ID" value="XM_040886426.1"/>
</dbReference>
<dbReference type="GO" id="GO:0006751">
    <property type="term" value="P:glutathione catabolic process"/>
    <property type="evidence" value="ECO:0007669"/>
    <property type="project" value="InterPro"/>
</dbReference>
<dbReference type="GeneID" id="63803074"/>
<dbReference type="Gene3D" id="3.10.490.10">
    <property type="entry name" value="Gamma-glutamyl cyclotransferase-like"/>
    <property type="match status" value="1"/>
</dbReference>
<dbReference type="STRING" id="61395.A0A1Y1WGU2"/>
<dbReference type="GO" id="GO:0061928">
    <property type="term" value="F:glutathione specific gamma-glutamylcyclotransferase activity"/>
    <property type="evidence" value="ECO:0007669"/>
    <property type="project" value="UniProtKB-EC"/>
</dbReference>
<dbReference type="EC" id="4.3.2.7" evidence="1"/>
<keyword evidence="4" id="KW-1185">Reference proteome</keyword>
<evidence type="ECO:0000256" key="1">
    <source>
        <dbReference type="ARBA" id="ARBA00012344"/>
    </source>
</evidence>